<comment type="caution">
    <text evidence="4">The sequence shown here is derived from an EMBL/GenBank/DDBJ whole genome shotgun (WGS) entry which is preliminary data.</text>
</comment>
<feature type="chain" id="PRO_5046890513" evidence="3">
    <location>
        <begin position="19"/>
        <end position="167"/>
    </location>
</feature>
<dbReference type="EMBL" id="JAFCIX010000335">
    <property type="protein sequence ID" value="KAH6594347.1"/>
    <property type="molecule type" value="Genomic_DNA"/>
</dbReference>
<name>A0ABQ8F936_9FUNG</name>
<protein>
    <submittedName>
        <fullName evidence="4">Uncharacterized protein</fullName>
    </submittedName>
</protein>
<accession>A0ABQ8F936</accession>
<keyword evidence="1" id="KW-0175">Coiled coil</keyword>
<evidence type="ECO:0000256" key="1">
    <source>
        <dbReference type="SAM" id="Coils"/>
    </source>
</evidence>
<sequence>MKLISFAVISFLAITVSAYPHQDPNERDVEQSQGASSQSEQGDQSDTTQILLEPQSTIDQSEQEDPQQWLWNKFQNLLDKYKEKQNLVVGLDLDIKKTEEEISNMESRIKEFEGPGKTILQLHLHRLNKKLTRTWDSKETLEREMEDFLKELHDLVREISALDGPQG</sequence>
<keyword evidence="3" id="KW-0732">Signal</keyword>
<keyword evidence="5" id="KW-1185">Reference proteome</keyword>
<feature type="compositionally biased region" description="Low complexity" evidence="2">
    <location>
        <begin position="31"/>
        <end position="46"/>
    </location>
</feature>
<feature type="coiled-coil region" evidence="1">
    <location>
        <begin position="81"/>
        <end position="108"/>
    </location>
</feature>
<proteinExistence type="predicted"/>
<evidence type="ECO:0000256" key="3">
    <source>
        <dbReference type="SAM" id="SignalP"/>
    </source>
</evidence>
<gene>
    <name evidence="4" type="ORF">BASA50_006594</name>
</gene>
<evidence type="ECO:0000256" key="2">
    <source>
        <dbReference type="SAM" id="MobiDB-lite"/>
    </source>
</evidence>
<feature type="region of interest" description="Disordered" evidence="2">
    <location>
        <begin position="22"/>
        <end position="46"/>
    </location>
</feature>
<evidence type="ECO:0000313" key="5">
    <source>
        <dbReference type="Proteomes" id="UP001648503"/>
    </source>
</evidence>
<dbReference type="Proteomes" id="UP001648503">
    <property type="component" value="Unassembled WGS sequence"/>
</dbReference>
<feature type="signal peptide" evidence="3">
    <location>
        <begin position="1"/>
        <end position="18"/>
    </location>
</feature>
<evidence type="ECO:0000313" key="4">
    <source>
        <dbReference type="EMBL" id="KAH6594347.1"/>
    </source>
</evidence>
<organism evidence="4 5">
    <name type="scientific">Batrachochytrium salamandrivorans</name>
    <dbReference type="NCBI Taxonomy" id="1357716"/>
    <lineage>
        <taxon>Eukaryota</taxon>
        <taxon>Fungi</taxon>
        <taxon>Fungi incertae sedis</taxon>
        <taxon>Chytridiomycota</taxon>
        <taxon>Chytridiomycota incertae sedis</taxon>
        <taxon>Chytridiomycetes</taxon>
        <taxon>Rhizophydiales</taxon>
        <taxon>Rhizophydiales incertae sedis</taxon>
        <taxon>Batrachochytrium</taxon>
    </lineage>
</organism>
<reference evidence="4 5" key="1">
    <citation type="submission" date="2021-02" db="EMBL/GenBank/DDBJ databases">
        <title>Variation within the Batrachochytrium salamandrivorans European outbreak.</title>
        <authorList>
            <person name="Kelly M."/>
            <person name="Pasmans F."/>
            <person name="Shea T.P."/>
            <person name="Munoz J.F."/>
            <person name="Carranza S."/>
            <person name="Cuomo C.A."/>
            <person name="Martel A."/>
        </authorList>
    </citation>
    <scope>NUCLEOTIDE SEQUENCE [LARGE SCALE GENOMIC DNA]</scope>
    <source>
        <strain evidence="4 5">AMFP18/2</strain>
    </source>
</reference>